<keyword evidence="1 3" id="KW-0547">Nucleotide-binding</keyword>
<feature type="binding site" evidence="3">
    <location>
        <begin position="219"/>
        <end position="227"/>
    </location>
    <ligand>
        <name>GTP</name>
        <dbReference type="ChEBI" id="CHEBI:37565"/>
    </ligand>
</feature>
<dbReference type="InterPro" id="IPR010914">
    <property type="entry name" value="RsgA_GTPase_dom"/>
</dbReference>
<keyword evidence="3" id="KW-0963">Cytoplasm</keyword>
<evidence type="ECO:0000259" key="6">
    <source>
        <dbReference type="PROSITE" id="PS51721"/>
    </source>
</evidence>
<dbReference type="EC" id="3.6.1.-" evidence="3"/>
<keyword evidence="3" id="KW-0479">Metal-binding</keyword>
<feature type="binding site" evidence="3">
    <location>
        <position position="309"/>
    </location>
    <ligand>
        <name>Zn(2+)</name>
        <dbReference type="ChEBI" id="CHEBI:29105"/>
    </ligand>
</feature>
<feature type="binding site" evidence="3">
    <location>
        <position position="302"/>
    </location>
    <ligand>
        <name>Zn(2+)</name>
        <dbReference type="ChEBI" id="CHEBI:29105"/>
    </ligand>
</feature>
<feature type="coiled-coil region" evidence="4">
    <location>
        <begin position="12"/>
        <end position="39"/>
    </location>
</feature>
<dbReference type="SUPFAM" id="SSF50249">
    <property type="entry name" value="Nucleic acid-binding proteins"/>
    <property type="match status" value="1"/>
</dbReference>
<dbReference type="InterPro" id="IPR004881">
    <property type="entry name" value="Ribosome_biogen_GTPase_RsgA"/>
</dbReference>
<feature type="binding site" evidence="3">
    <location>
        <begin position="164"/>
        <end position="167"/>
    </location>
    <ligand>
        <name>GTP</name>
        <dbReference type="ChEBI" id="CHEBI:37565"/>
    </ligand>
</feature>
<keyword evidence="4" id="KW-0175">Coiled coil</keyword>
<dbReference type="EMBL" id="LO017727">
    <property type="protein sequence ID" value="CRH06636.1"/>
    <property type="molecule type" value="Genomic_DNA"/>
</dbReference>
<comment type="subunit">
    <text evidence="3">Monomer. Associates with 30S ribosomal subunit, binds 16S rRNA.</text>
</comment>
<comment type="cofactor">
    <cofactor evidence="3">
        <name>Zn(2+)</name>
        <dbReference type="ChEBI" id="CHEBI:29105"/>
    </cofactor>
    <text evidence="3">Binds 1 zinc ion per subunit.</text>
</comment>
<keyword evidence="3" id="KW-0699">rRNA-binding</keyword>
<dbReference type="PROSITE" id="PS51721">
    <property type="entry name" value="G_CP"/>
    <property type="match status" value="1"/>
</dbReference>
<proteinExistence type="inferred from homology"/>
<dbReference type="GO" id="GO:0042274">
    <property type="term" value="P:ribosomal small subunit biogenesis"/>
    <property type="evidence" value="ECO:0007669"/>
    <property type="project" value="UniProtKB-UniRule"/>
</dbReference>
<dbReference type="InterPro" id="IPR027417">
    <property type="entry name" value="P-loop_NTPase"/>
</dbReference>
<dbReference type="NCBIfam" id="TIGR00157">
    <property type="entry name" value="ribosome small subunit-dependent GTPase A"/>
    <property type="match status" value="1"/>
</dbReference>
<reference evidence="7" key="1">
    <citation type="submission" date="2015-04" db="EMBL/GenBank/DDBJ databases">
        <authorList>
            <person name="Syromyatnikov M.Y."/>
            <person name="Popov V.N."/>
        </authorList>
    </citation>
    <scope>NUCLEOTIDE SEQUENCE</scope>
    <source>
        <strain evidence="7">MO-1</strain>
    </source>
</reference>
<dbReference type="GO" id="GO:0005525">
    <property type="term" value="F:GTP binding"/>
    <property type="evidence" value="ECO:0007669"/>
    <property type="project" value="UniProtKB-UniRule"/>
</dbReference>
<dbReference type="CDD" id="cd01854">
    <property type="entry name" value="YjeQ_EngC"/>
    <property type="match status" value="1"/>
</dbReference>
<dbReference type="PANTHER" id="PTHR32120">
    <property type="entry name" value="SMALL RIBOSOMAL SUBUNIT BIOGENESIS GTPASE RSGA"/>
    <property type="match status" value="1"/>
</dbReference>
<evidence type="ECO:0000259" key="5">
    <source>
        <dbReference type="PROSITE" id="PS50936"/>
    </source>
</evidence>
<dbReference type="GO" id="GO:0005737">
    <property type="term" value="C:cytoplasm"/>
    <property type="evidence" value="ECO:0007669"/>
    <property type="project" value="UniProtKB-SubCell"/>
</dbReference>
<dbReference type="Gene3D" id="2.40.50.140">
    <property type="entry name" value="Nucleic acid-binding proteins"/>
    <property type="match status" value="1"/>
</dbReference>
<keyword evidence="3" id="KW-0862">Zinc</keyword>
<dbReference type="AlphaFoldDB" id="A0A1S7LLK7"/>
<dbReference type="InterPro" id="IPR030378">
    <property type="entry name" value="G_CP_dom"/>
</dbReference>
<gene>
    <name evidence="3" type="primary">rsgA</name>
    <name evidence="7" type="ORF">MAGMO_2479</name>
</gene>
<feature type="domain" description="CP-type G" evidence="6">
    <location>
        <begin position="109"/>
        <end position="278"/>
    </location>
</feature>
<feature type="binding site" evidence="3">
    <location>
        <position position="307"/>
    </location>
    <ligand>
        <name>Zn(2+)</name>
        <dbReference type="ChEBI" id="CHEBI:29105"/>
    </ligand>
</feature>
<dbReference type="Pfam" id="PF03193">
    <property type="entry name" value="RsgA_GTPase"/>
    <property type="match status" value="1"/>
</dbReference>
<evidence type="ECO:0000256" key="2">
    <source>
        <dbReference type="ARBA" id="ARBA00023134"/>
    </source>
</evidence>
<dbReference type="GO" id="GO:0046872">
    <property type="term" value="F:metal ion binding"/>
    <property type="evidence" value="ECO:0007669"/>
    <property type="project" value="UniProtKB-KW"/>
</dbReference>
<evidence type="ECO:0000256" key="1">
    <source>
        <dbReference type="ARBA" id="ARBA00022741"/>
    </source>
</evidence>
<name>A0A1S7LLK7_MAGMO</name>
<protein>
    <recommendedName>
        <fullName evidence="3">Small ribosomal subunit biogenesis GTPase RsgA</fullName>
        <ecNumber evidence="3">3.6.1.-</ecNumber>
    </recommendedName>
</protein>
<dbReference type="Gene3D" id="1.10.40.50">
    <property type="entry name" value="Probable gtpase engc, domain 3"/>
    <property type="match status" value="1"/>
</dbReference>
<keyword evidence="3" id="KW-0690">Ribosome biogenesis</keyword>
<evidence type="ECO:0000256" key="3">
    <source>
        <dbReference type="HAMAP-Rule" id="MF_01820"/>
    </source>
</evidence>
<comment type="similarity">
    <text evidence="3">Belongs to the TRAFAC class YlqF/YawG GTPase family. RsgA subfamily.</text>
</comment>
<feature type="binding site" evidence="3">
    <location>
        <position position="315"/>
    </location>
    <ligand>
        <name>Zn(2+)</name>
        <dbReference type="ChEBI" id="CHEBI:29105"/>
    </ligand>
</feature>
<organism evidence="7">
    <name type="scientific">Magnetococcus massalia (strain MO-1)</name>
    <dbReference type="NCBI Taxonomy" id="451514"/>
    <lineage>
        <taxon>Bacteria</taxon>
        <taxon>Pseudomonadati</taxon>
        <taxon>Pseudomonadota</taxon>
        <taxon>Magnetococcia</taxon>
        <taxon>Magnetococcales</taxon>
        <taxon>Magnetococcaceae</taxon>
        <taxon>Magnetococcus</taxon>
    </lineage>
</organism>
<keyword evidence="3 7" id="KW-0378">Hydrolase</keyword>
<dbReference type="SUPFAM" id="SSF52540">
    <property type="entry name" value="P-loop containing nucleoside triphosphate hydrolases"/>
    <property type="match status" value="1"/>
</dbReference>
<comment type="subcellular location">
    <subcellularLocation>
        <location evidence="3">Cytoplasm</location>
    </subcellularLocation>
</comment>
<dbReference type="GO" id="GO:0019843">
    <property type="term" value="F:rRNA binding"/>
    <property type="evidence" value="ECO:0007669"/>
    <property type="project" value="UniProtKB-KW"/>
</dbReference>
<dbReference type="InterPro" id="IPR012340">
    <property type="entry name" value="NA-bd_OB-fold"/>
</dbReference>
<keyword evidence="3" id="KW-0694">RNA-binding</keyword>
<keyword evidence="2 3" id="KW-0342">GTP-binding</keyword>
<sequence>MPRRQSGKQKLTDHQKRRIEAIRQRRQEAKAKRNAKQCDDLAAQGLGESQEGLVVAHYGLNVAVDPGDGEIFRCAVRETLPENPVCGDRVMWQPADDEIGVITDILPRRNVLRRPGPYHRLQTLAANLDHLLITSSAPQFNPFLVDRYLVAASASGIDPVILLNKADLVEDEESRDDLLFMLEPYLEMEYPIHLVSVESGEGLEDLDARLRNGISAFVGQSGVGKSSLVAQWIDDEAIRIGDVNLHTGKGRHTTTVAKLYPLPGSQGGIVDSPGVRAFGLHGIEANEVINHFRDILPFAMQCQFNDCTHRHEPGCAVLEAVNSEDLDPIRLESMHRIQEGIEAEALGE</sequence>
<comment type="function">
    <text evidence="3">One of several proteins that assist in the late maturation steps of the functional core of the 30S ribosomal subunit. Helps release RbfA from mature subunits. May play a role in the assembly of ribosomal proteins into the subunit. Circularly permuted GTPase that catalyzes slow GTP hydrolysis, GTPase activity is stimulated by the 30S ribosomal subunit.</text>
</comment>
<dbReference type="HAMAP" id="MF_01820">
    <property type="entry name" value="GTPase_RsgA"/>
    <property type="match status" value="1"/>
</dbReference>
<evidence type="ECO:0000313" key="7">
    <source>
        <dbReference type="EMBL" id="CRH06636.1"/>
    </source>
</evidence>
<dbReference type="PANTHER" id="PTHR32120:SF11">
    <property type="entry name" value="SMALL RIBOSOMAL SUBUNIT BIOGENESIS GTPASE RSGA 1, MITOCHONDRIAL-RELATED"/>
    <property type="match status" value="1"/>
</dbReference>
<dbReference type="GO" id="GO:0003924">
    <property type="term" value="F:GTPase activity"/>
    <property type="evidence" value="ECO:0007669"/>
    <property type="project" value="UniProtKB-UniRule"/>
</dbReference>
<feature type="domain" description="EngC GTPase" evidence="5">
    <location>
        <begin position="126"/>
        <end position="276"/>
    </location>
</feature>
<dbReference type="PROSITE" id="PS50936">
    <property type="entry name" value="ENGC_GTPASE"/>
    <property type="match status" value="1"/>
</dbReference>
<evidence type="ECO:0000256" key="4">
    <source>
        <dbReference type="SAM" id="Coils"/>
    </source>
</evidence>
<accession>A0A1S7LLK7</accession>
<dbReference type="Gene3D" id="3.40.50.300">
    <property type="entry name" value="P-loop containing nucleotide triphosphate hydrolases"/>
    <property type="match status" value="1"/>
</dbReference>